<comment type="caution">
    <text evidence="3">The sequence shown here is derived from an EMBL/GenBank/DDBJ whole genome shotgun (WGS) entry which is preliminary data.</text>
</comment>
<dbReference type="EMBL" id="NAPY01000046">
    <property type="protein sequence ID" value="MUL38708.1"/>
    <property type="molecule type" value="Genomic_DNA"/>
</dbReference>
<dbReference type="SUPFAM" id="SSF53474">
    <property type="entry name" value="alpha/beta-Hydrolases"/>
    <property type="match status" value="1"/>
</dbReference>
<proteinExistence type="predicted"/>
<dbReference type="GO" id="GO:0016020">
    <property type="term" value="C:membrane"/>
    <property type="evidence" value="ECO:0007669"/>
    <property type="project" value="TreeGrafter"/>
</dbReference>
<dbReference type="Pfam" id="PF12697">
    <property type="entry name" value="Abhydrolase_6"/>
    <property type="match status" value="1"/>
</dbReference>
<dbReference type="GO" id="GO:0046464">
    <property type="term" value="P:acylglycerol catabolic process"/>
    <property type="evidence" value="ECO:0007669"/>
    <property type="project" value="TreeGrafter"/>
</dbReference>
<dbReference type="InterPro" id="IPR050266">
    <property type="entry name" value="AB_hydrolase_sf"/>
</dbReference>
<protein>
    <recommendedName>
        <fullName evidence="2">AB hydrolase-1 domain-containing protein</fullName>
    </recommendedName>
</protein>
<name>A0A6N8G000_9CHRO</name>
<dbReference type="RefSeq" id="WP_155707245.1">
    <property type="nucleotide sequence ID" value="NZ_CAWPEY010000051.1"/>
</dbReference>
<dbReference type="Gene3D" id="3.40.50.1820">
    <property type="entry name" value="alpha/beta hydrolase"/>
    <property type="match status" value="1"/>
</dbReference>
<reference evidence="3 4" key="1">
    <citation type="journal article" date="2019" name="Front. Microbiol.">
        <title>Genomic Features for Desiccation Tolerance and Sugar Biosynthesis in the Extremophile Gloeocapsopsis sp. UTEX B3054.</title>
        <authorList>
            <person name="Urrejola C."/>
            <person name="Alcorta J."/>
            <person name="Salas L."/>
            <person name="Vasquez M."/>
            <person name="Polz M.F."/>
            <person name="Vicuna R."/>
            <person name="Diez B."/>
        </authorList>
    </citation>
    <scope>NUCLEOTIDE SEQUENCE [LARGE SCALE GENOMIC DNA]</scope>
    <source>
        <strain evidence="3 4">1H9</strain>
    </source>
</reference>
<dbReference type="OrthoDB" id="59888at2"/>
<sequence>MLWLVAPLGVLMGVVGFGAIYQALATSRDRRRFLPTGKLIEINGKNWHYHMMGKGHPTVIVDSGTGGTHLDWQLVQPEVAKFTSILTYDRAGYGWSDASSAPRTAEQAVNELRQLLKATEIEPPYVLVGMSSSGLSTRLFAYHYPEEVVGMVLVDVAHERMYEETPTEWVELNKRLEGLLTQVVPIIGRIGLLRLLVTLDSLPMAAGLFQKFPPSMRSLAKALYSQTQFGQTFAQESAAVSLSMNQVEQIRQIKPFPEIPLIVLSAGKPDFDITQEVLEKLQKLHADLANQSSQGIYIIAHDSGHAIQLDKPELVIDAIRQVVEKVHCSSAP</sequence>
<evidence type="ECO:0000313" key="3">
    <source>
        <dbReference type="EMBL" id="MUL38708.1"/>
    </source>
</evidence>
<keyword evidence="1" id="KW-0472">Membrane</keyword>
<feature type="domain" description="AB hydrolase-1" evidence="2">
    <location>
        <begin position="63"/>
        <end position="318"/>
    </location>
</feature>
<dbReference type="InterPro" id="IPR000073">
    <property type="entry name" value="AB_hydrolase_1"/>
</dbReference>
<accession>A0A6N8G000</accession>
<dbReference type="Proteomes" id="UP000441797">
    <property type="component" value="Unassembled WGS sequence"/>
</dbReference>
<gene>
    <name evidence="3" type="ORF">BWI75_20880</name>
</gene>
<evidence type="ECO:0000313" key="4">
    <source>
        <dbReference type="Proteomes" id="UP000441797"/>
    </source>
</evidence>
<dbReference type="InterPro" id="IPR029058">
    <property type="entry name" value="AB_hydrolase_fold"/>
</dbReference>
<keyword evidence="1" id="KW-1133">Transmembrane helix</keyword>
<feature type="transmembrane region" description="Helical" evidence="1">
    <location>
        <begin position="6"/>
        <end position="24"/>
    </location>
</feature>
<evidence type="ECO:0000256" key="1">
    <source>
        <dbReference type="SAM" id="Phobius"/>
    </source>
</evidence>
<dbReference type="GO" id="GO:0047372">
    <property type="term" value="F:monoacylglycerol lipase activity"/>
    <property type="evidence" value="ECO:0007669"/>
    <property type="project" value="TreeGrafter"/>
</dbReference>
<dbReference type="PANTHER" id="PTHR43798">
    <property type="entry name" value="MONOACYLGLYCEROL LIPASE"/>
    <property type="match status" value="1"/>
</dbReference>
<evidence type="ECO:0000259" key="2">
    <source>
        <dbReference type="Pfam" id="PF12697"/>
    </source>
</evidence>
<dbReference type="PANTHER" id="PTHR43798:SF5">
    <property type="entry name" value="MONOACYLGLYCEROL LIPASE ABHD6"/>
    <property type="match status" value="1"/>
</dbReference>
<keyword evidence="4" id="KW-1185">Reference proteome</keyword>
<keyword evidence="1" id="KW-0812">Transmembrane</keyword>
<dbReference type="AlphaFoldDB" id="A0A6N8G000"/>
<organism evidence="3 4">
    <name type="scientific">Gloeocapsopsis dulcis AAB1 = 1H9</name>
    <dbReference type="NCBI Taxonomy" id="1433147"/>
    <lineage>
        <taxon>Bacteria</taxon>
        <taxon>Bacillati</taxon>
        <taxon>Cyanobacteriota</taxon>
        <taxon>Cyanophyceae</taxon>
        <taxon>Oscillatoriophycideae</taxon>
        <taxon>Chroococcales</taxon>
        <taxon>Chroococcaceae</taxon>
        <taxon>Gloeocapsopsis</taxon>
        <taxon>Gloeocapsopsis dulcis</taxon>
    </lineage>
</organism>